<dbReference type="EC" id="5.4.99.12" evidence="4"/>
<keyword evidence="2 4" id="KW-0819">tRNA processing</keyword>
<evidence type="ECO:0000313" key="9">
    <source>
        <dbReference type="EMBL" id="RNL51098.1"/>
    </source>
</evidence>
<dbReference type="GO" id="GO:0160147">
    <property type="term" value="F:tRNA pseudouridine(38-40) synthase activity"/>
    <property type="evidence" value="ECO:0007669"/>
    <property type="project" value="UniProtKB-EC"/>
</dbReference>
<keyword evidence="10" id="KW-1185">Reference proteome</keyword>
<feature type="binding site" evidence="4 6">
    <location>
        <position position="116"/>
    </location>
    <ligand>
        <name>substrate</name>
    </ligand>
</feature>
<evidence type="ECO:0000256" key="7">
    <source>
        <dbReference type="RuleBase" id="RU003792"/>
    </source>
</evidence>
<keyword evidence="3 4" id="KW-0413">Isomerase</keyword>
<dbReference type="CDD" id="cd02570">
    <property type="entry name" value="PseudoU_synth_EcTruA"/>
    <property type="match status" value="1"/>
</dbReference>
<dbReference type="OrthoDB" id="9811823at2"/>
<dbReference type="FunFam" id="3.30.70.580:FF:000001">
    <property type="entry name" value="tRNA pseudouridine synthase A"/>
    <property type="match status" value="1"/>
</dbReference>
<dbReference type="PIRSF" id="PIRSF001430">
    <property type="entry name" value="tRNA_psdUrid_synth"/>
    <property type="match status" value="1"/>
</dbReference>
<dbReference type="InterPro" id="IPR020097">
    <property type="entry name" value="PsdUridine_synth_TruA_a/b_dom"/>
</dbReference>
<dbReference type="InterPro" id="IPR001406">
    <property type="entry name" value="PsdUridine_synth_TruA"/>
</dbReference>
<evidence type="ECO:0000256" key="6">
    <source>
        <dbReference type="PIRSR" id="PIRSR001430-2"/>
    </source>
</evidence>
<dbReference type="SUPFAM" id="SSF55120">
    <property type="entry name" value="Pseudouridine synthase"/>
    <property type="match status" value="1"/>
</dbReference>
<evidence type="ECO:0000256" key="3">
    <source>
        <dbReference type="ARBA" id="ARBA00023235"/>
    </source>
</evidence>
<dbReference type="InterPro" id="IPR020094">
    <property type="entry name" value="TruA/RsuA/RluB/E/F_N"/>
</dbReference>
<dbReference type="HAMAP" id="MF_00171">
    <property type="entry name" value="TruA"/>
    <property type="match status" value="1"/>
</dbReference>
<dbReference type="Gene3D" id="3.30.70.580">
    <property type="entry name" value="Pseudouridine synthase I, catalytic domain, N-terminal subdomain"/>
    <property type="match status" value="1"/>
</dbReference>
<dbReference type="Proteomes" id="UP000274046">
    <property type="component" value="Unassembled WGS sequence"/>
</dbReference>
<dbReference type="GO" id="GO:0003723">
    <property type="term" value="F:RNA binding"/>
    <property type="evidence" value="ECO:0007669"/>
    <property type="project" value="InterPro"/>
</dbReference>
<dbReference type="NCBIfam" id="TIGR00071">
    <property type="entry name" value="hisT_truA"/>
    <property type="match status" value="1"/>
</dbReference>
<evidence type="ECO:0000256" key="1">
    <source>
        <dbReference type="ARBA" id="ARBA00009375"/>
    </source>
</evidence>
<dbReference type="InterPro" id="IPR020095">
    <property type="entry name" value="PsdUridine_synth_TruA_C"/>
</dbReference>
<dbReference type="Gene3D" id="3.30.70.660">
    <property type="entry name" value="Pseudouridine synthase I, catalytic domain, C-terminal subdomain"/>
    <property type="match status" value="1"/>
</dbReference>
<dbReference type="GO" id="GO:0031119">
    <property type="term" value="P:tRNA pseudouridine synthesis"/>
    <property type="evidence" value="ECO:0007669"/>
    <property type="project" value="UniProtKB-UniRule"/>
</dbReference>
<evidence type="ECO:0000313" key="10">
    <source>
        <dbReference type="Proteomes" id="UP000274046"/>
    </source>
</evidence>
<dbReference type="PANTHER" id="PTHR11142:SF0">
    <property type="entry name" value="TRNA PSEUDOURIDINE SYNTHASE-LIKE 1"/>
    <property type="match status" value="1"/>
</dbReference>
<evidence type="ECO:0000256" key="4">
    <source>
        <dbReference type="HAMAP-Rule" id="MF_00171"/>
    </source>
</evidence>
<dbReference type="PANTHER" id="PTHR11142">
    <property type="entry name" value="PSEUDOURIDYLATE SYNTHASE"/>
    <property type="match status" value="1"/>
</dbReference>
<gene>
    <name evidence="4 9" type="primary">truA</name>
    <name evidence="9" type="ORF">D7004_15355</name>
</gene>
<sequence length="251" mass="28617">MALSKKRYFIKIAYDGSLYHGWQMQPNAITVQELLDKAMSTYFRQPIETLGCGRTDSGVHATEFYAHFDVENIAEEKVLAAVAGINAMLPYQIAAYHIIPVANDTHARFDATSRAYKYYIHFKKDPFKLNRSWLVKDKLDVNLMNQAAKELLNYTDFSCFSKSNTQTFTNNCKIVKADFEQLSDGMVFTIEADRFLRNMVRAIMGTLVEIGKGEINIEHFKAIIESKNRSKAGQSVPACGLYLVKVEYDYI</sequence>
<comment type="catalytic activity">
    <reaction evidence="4 7">
        <text>uridine(38/39/40) in tRNA = pseudouridine(38/39/40) in tRNA</text>
        <dbReference type="Rhea" id="RHEA:22376"/>
        <dbReference type="Rhea" id="RHEA-COMP:10085"/>
        <dbReference type="Rhea" id="RHEA-COMP:10087"/>
        <dbReference type="ChEBI" id="CHEBI:65314"/>
        <dbReference type="ChEBI" id="CHEBI:65315"/>
        <dbReference type="EC" id="5.4.99.12"/>
    </reaction>
</comment>
<evidence type="ECO:0000256" key="5">
    <source>
        <dbReference type="PIRSR" id="PIRSR001430-1"/>
    </source>
</evidence>
<proteinExistence type="inferred from homology"/>
<organism evidence="9 10">
    <name type="scientific">Pedobacter jejuensis</name>
    <dbReference type="NCBI Taxonomy" id="1268550"/>
    <lineage>
        <taxon>Bacteria</taxon>
        <taxon>Pseudomonadati</taxon>
        <taxon>Bacteroidota</taxon>
        <taxon>Sphingobacteriia</taxon>
        <taxon>Sphingobacteriales</taxon>
        <taxon>Sphingobacteriaceae</taxon>
        <taxon>Pedobacter</taxon>
    </lineage>
</organism>
<feature type="domain" description="Pseudouridine synthase I TruA alpha/beta" evidence="8">
    <location>
        <begin position="147"/>
        <end position="249"/>
    </location>
</feature>
<name>A0A3N0BPW4_9SPHI</name>
<dbReference type="AlphaFoldDB" id="A0A3N0BPW4"/>
<dbReference type="Pfam" id="PF01416">
    <property type="entry name" value="PseudoU_synth_1"/>
    <property type="match status" value="1"/>
</dbReference>
<feature type="active site" description="Nucleophile" evidence="4 5">
    <location>
        <position position="56"/>
    </location>
</feature>
<reference evidence="9 10" key="1">
    <citation type="submission" date="2018-10" db="EMBL/GenBank/DDBJ databases">
        <title>Genome sequencing of Pedobacter jejuensis TNB23.</title>
        <authorList>
            <person name="Cho Y.-J."/>
            <person name="Cho A."/>
            <person name="Kim O.-S."/>
        </authorList>
    </citation>
    <scope>NUCLEOTIDE SEQUENCE [LARGE SCALE GENOMIC DNA]</scope>
    <source>
        <strain evidence="9 10">TNB23</strain>
    </source>
</reference>
<accession>A0A3N0BPW4</accession>
<evidence type="ECO:0000256" key="2">
    <source>
        <dbReference type="ARBA" id="ARBA00022694"/>
    </source>
</evidence>
<dbReference type="EMBL" id="RBEE01000042">
    <property type="protein sequence ID" value="RNL51098.1"/>
    <property type="molecule type" value="Genomic_DNA"/>
</dbReference>
<protein>
    <recommendedName>
        <fullName evidence="4">tRNA pseudouridine synthase A</fullName>
        <ecNumber evidence="4">5.4.99.12</ecNumber>
    </recommendedName>
    <alternativeName>
        <fullName evidence="4">tRNA pseudouridine(38-40) synthase</fullName>
    </alternativeName>
    <alternativeName>
        <fullName evidence="4">tRNA pseudouridylate synthase I</fullName>
    </alternativeName>
    <alternativeName>
        <fullName evidence="4">tRNA-uridine isomerase I</fullName>
    </alternativeName>
</protein>
<comment type="function">
    <text evidence="4">Formation of pseudouridine at positions 38, 39 and 40 in the anticodon stem and loop of transfer RNAs.</text>
</comment>
<evidence type="ECO:0000259" key="8">
    <source>
        <dbReference type="Pfam" id="PF01416"/>
    </source>
</evidence>
<comment type="subunit">
    <text evidence="4">Homodimer.</text>
</comment>
<comment type="caution">
    <text evidence="9">The sequence shown here is derived from an EMBL/GenBank/DDBJ whole genome shotgun (WGS) entry which is preliminary data.</text>
</comment>
<comment type="similarity">
    <text evidence="1 4 7">Belongs to the tRNA pseudouridine synthase TruA family.</text>
</comment>
<comment type="caution">
    <text evidence="4">Lacks conserved residue(s) required for the propagation of feature annotation.</text>
</comment>
<dbReference type="InterPro" id="IPR020103">
    <property type="entry name" value="PsdUridine_synth_cat_dom_sf"/>
</dbReference>